<feature type="transmembrane region" description="Helical" evidence="5">
    <location>
        <begin position="452"/>
        <end position="470"/>
    </location>
</feature>
<feature type="transmembrane region" description="Helical" evidence="5">
    <location>
        <begin position="208"/>
        <end position="224"/>
    </location>
</feature>
<dbReference type="GO" id="GO:0016020">
    <property type="term" value="C:membrane"/>
    <property type="evidence" value="ECO:0007669"/>
    <property type="project" value="UniProtKB-SubCell"/>
</dbReference>
<feature type="transmembrane region" description="Helical" evidence="5">
    <location>
        <begin position="290"/>
        <end position="306"/>
    </location>
</feature>
<keyword evidence="7" id="KW-0436">Ligase</keyword>
<feature type="transmembrane region" description="Helical" evidence="5">
    <location>
        <begin position="133"/>
        <end position="151"/>
    </location>
</feature>
<dbReference type="AlphaFoldDB" id="A0A9D1UA21"/>
<feature type="transmembrane region" description="Helical" evidence="5">
    <location>
        <begin position="421"/>
        <end position="445"/>
    </location>
</feature>
<dbReference type="PANTHER" id="PTHR37422">
    <property type="entry name" value="TEICHURONIC ACID BIOSYNTHESIS PROTEIN TUAE"/>
    <property type="match status" value="1"/>
</dbReference>
<evidence type="ECO:0000256" key="3">
    <source>
        <dbReference type="ARBA" id="ARBA00022989"/>
    </source>
</evidence>
<comment type="subcellular location">
    <subcellularLocation>
        <location evidence="1">Membrane</location>
        <topology evidence="1">Multi-pass membrane protein</topology>
    </subcellularLocation>
</comment>
<evidence type="ECO:0000256" key="4">
    <source>
        <dbReference type="ARBA" id="ARBA00023136"/>
    </source>
</evidence>
<evidence type="ECO:0000256" key="5">
    <source>
        <dbReference type="SAM" id="Phobius"/>
    </source>
</evidence>
<feature type="transmembrane region" description="Helical" evidence="5">
    <location>
        <begin position="318"/>
        <end position="339"/>
    </location>
</feature>
<reference evidence="7" key="1">
    <citation type="journal article" date="2021" name="PeerJ">
        <title>Extensive microbial diversity within the chicken gut microbiome revealed by metagenomics and culture.</title>
        <authorList>
            <person name="Gilroy R."/>
            <person name="Ravi A."/>
            <person name="Getino M."/>
            <person name="Pursley I."/>
            <person name="Horton D.L."/>
            <person name="Alikhan N.F."/>
            <person name="Baker D."/>
            <person name="Gharbi K."/>
            <person name="Hall N."/>
            <person name="Watson M."/>
            <person name="Adriaenssens E.M."/>
            <person name="Foster-Nyarko E."/>
            <person name="Jarju S."/>
            <person name="Secka A."/>
            <person name="Antonio M."/>
            <person name="Oren A."/>
            <person name="Chaudhuri R.R."/>
            <person name="La Ragione R."/>
            <person name="Hildebrand F."/>
            <person name="Pallen M.J."/>
        </authorList>
    </citation>
    <scope>NUCLEOTIDE SEQUENCE</scope>
    <source>
        <strain evidence="7">CHK195-6426</strain>
    </source>
</reference>
<evidence type="ECO:0000256" key="1">
    <source>
        <dbReference type="ARBA" id="ARBA00004141"/>
    </source>
</evidence>
<keyword evidence="4 5" id="KW-0472">Membrane</keyword>
<comment type="caution">
    <text evidence="7">The sequence shown here is derived from an EMBL/GenBank/DDBJ whole genome shotgun (WGS) entry which is preliminary data.</text>
</comment>
<feature type="transmembrane region" description="Helical" evidence="5">
    <location>
        <begin position="105"/>
        <end position="124"/>
    </location>
</feature>
<gene>
    <name evidence="7" type="ORF">H9742_01685</name>
</gene>
<feature type="transmembrane region" description="Helical" evidence="5">
    <location>
        <begin position="40"/>
        <end position="63"/>
    </location>
</feature>
<sequence length="501" mass="55693">MQRKIVEYLNALGCGYVILICAVLPLYMRNGFIMIGDAKYTFFLIAALLFFLLSLPGAALLFAMRGKSRRVSWSALDVFAALYAVSVTVSFLGSPYRETALFGYADWHMGLITQLFLVWGYFFVSRCFKKDKFVWKIIWSASGAVFVIGVLNRYQFDPLGTFGEIDRWNWNYENLLSTIGNINWYCSYLCLLLPLSWYVVWRGRGREKAAGCILSLIGNISLFTQGSMGGYLGAGVSLFVLFCMSLKDAERLLGFLEVMILFTGTPLLIYASIPLAPRGVQLVDTAVLDWKGWPLCFIFLLLLYLFQKKGKGLNGPAAVYAAAGGAVLLALFLLLGLLWREGGISSVFCFEDEWGNGRGALWKAAIQCFVKGDWRQKLIGAGPDCYACVVYELTDLQQRLLVSGQWEGAVFANAHNEWLNILVTGGVAGLICYCGIFASAFALFWKNQKRKPLLVLGMMMAAGYCAYGLVSFQQIVTAPAVFVIFGMLEGERQCEGLKRSV</sequence>
<evidence type="ECO:0000256" key="2">
    <source>
        <dbReference type="ARBA" id="ARBA00022692"/>
    </source>
</evidence>
<feature type="transmembrane region" description="Helical" evidence="5">
    <location>
        <begin position="253"/>
        <end position="270"/>
    </location>
</feature>
<accession>A0A9D1UA21</accession>
<keyword evidence="3 5" id="KW-1133">Transmembrane helix</keyword>
<evidence type="ECO:0000259" key="6">
    <source>
        <dbReference type="Pfam" id="PF04932"/>
    </source>
</evidence>
<reference evidence="7" key="2">
    <citation type="submission" date="2021-04" db="EMBL/GenBank/DDBJ databases">
        <authorList>
            <person name="Gilroy R."/>
        </authorList>
    </citation>
    <scope>NUCLEOTIDE SEQUENCE</scope>
    <source>
        <strain evidence="7">CHK195-6426</strain>
    </source>
</reference>
<protein>
    <submittedName>
        <fullName evidence="7">O-antigen ligase family protein</fullName>
    </submittedName>
</protein>
<evidence type="ECO:0000313" key="8">
    <source>
        <dbReference type="Proteomes" id="UP000824265"/>
    </source>
</evidence>
<keyword evidence="2 5" id="KW-0812">Transmembrane</keyword>
<dbReference type="GO" id="GO:0016874">
    <property type="term" value="F:ligase activity"/>
    <property type="evidence" value="ECO:0007669"/>
    <property type="project" value="UniProtKB-KW"/>
</dbReference>
<organism evidence="7 8">
    <name type="scientific">Candidatus Acetatifactor stercoripullorum</name>
    <dbReference type="NCBI Taxonomy" id="2838414"/>
    <lineage>
        <taxon>Bacteria</taxon>
        <taxon>Bacillati</taxon>
        <taxon>Bacillota</taxon>
        <taxon>Clostridia</taxon>
        <taxon>Lachnospirales</taxon>
        <taxon>Lachnospiraceae</taxon>
        <taxon>Acetatifactor</taxon>
    </lineage>
</organism>
<evidence type="ECO:0000313" key="7">
    <source>
        <dbReference type="EMBL" id="HIW80234.1"/>
    </source>
</evidence>
<dbReference type="EMBL" id="DXGH01000008">
    <property type="protein sequence ID" value="HIW80234.1"/>
    <property type="molecule type" value="Genomic_DNA"/>
</dbReference>
<dbReference type="InterPro" id="IPR051533">
    <property type="entry name" value="WaaL-like"/>
</dbReference>
<name>A0A9D1UA21_9FIRM</name>
<feature type="transmembrane region" description="Helical" evidence="5">
    <location>
        <begin position="182"/>
        <end position="201"/>
    </location>
</feature>
<dbReference type="Pfam" id="PF04932">
    <property type="entry name" value="Wzy_C"/>
    <property type="match status" value="1"/>
</dbReference>
<feature type="domain" description="O-antigen ligase-related" evidence="6">
    <location>
        <begin position="295"/>
        <end position="434"/>
    </location>
</feature>
<feature type="transmembrane region" description="Helical" evidence="5">
    <location>
        <begin position="75"/>
        <end position="93"/>
    </location>
</feature>
<dbReference type="InterPro" id="IPR007016">
    <property type="entry name" value="O-antigen_ligase-rel_domated"/>
</dbReference>
<dbReference type="Proteomes" id="UP000824265">
    <property type="component" value="Unassembled WGS sequence"/>
</dbReference>
<dbReference type="PANTHER" id="PTHR37422:SF13">
    <property type="entry name" value="LIPOPOLYSACCHARIDE BIOSYNTHESIS PROTEIN PA4999-RELATED"/>
    <property type="match status" value="1"/>
</dbReference>
<feature type="transmembrane region" description="Helical" evidence="5">
    <location>
        <begin position="7"/>
        <end position="28"/>
    </location>
</feature>
<proteinExistence type="predicted"/>